<evidence type="ECO:0000313" key="3">
    <source>
        <dbReference type="Proteomes" id="UP000185904"/>
    </source>
</evidence>
<evidence type="ECO:0000313" key="2">
    <source>
        <dbReference type="EMBL" id="OAL37024.1"/>
    </source>
</evidence>
<evidence type="ECO:0000256" key="1">
    <source>
        <dbReference type="SAM" id="MobiDB-lite"/>
    </source>
</evidence>
<keyword evidence="3" id="KW-1185">Reference proteome</keyword>
<dbReference type="GeneID" id="34587214"/>
<gene>
    <name evidence="2" type="ORF">AYO20_03793</name>
</gene>
<comment type="caution">
    <text evidence="2">The sequence shown here is derived from an EMBL/GenBank/DDBJ whole genome shotgun (WGS) entry which is preliminary data.</text>
</comment>
<dbReference type="RefSeq" id="XP_022502036.1">
    <property type="nucleotide sequence ID" value="XM_022642093.1"/>
</dbReference>
<sequence>MPSGVHQLAVTVSGTLSETTSEKIEHHRQPAGHLNHHGAFQPRARLNFACITRLRPQQLQAGAQRDRTQRSLKLFADATTMAHVEGNHGTYWSWKCEPNEPEAESRPRSQKALQLEVVNHSGTGDKSMDCGEQDGKIHRPRTSLLAIELSEQ</sequence>
<proteinExistence type="predicted"/>
<name>A0A178D6N9_9EURO</name>
<accession>A0A178D6N9</accession>
<dbReference type="EMBL" id="LVCJ01000018">
    <property type="protein sequence ID" value="OAL37024.1"/>
    <property type="molecule type" value="Genomic_DNA"/>
</dbReference>
<organism evidence="2 3">
    <name type="scientific">Fonsecaea nubica</name>
    <dbReference type="NCBI Taxonomy" id="856822"/>
    <lineage>
        <taxon>Eukaryota</taxon>
        <taxon>Fungi</taxon>
        <taxon>Dikarya</taxon>
        <taxon>Ascomycota</taxon>
        <taxon>Pezizomycotina</taxon>
        <taxon>Eurotiomycetes</taxon>
        <taxon>Chaetothyriomycetidae</taxon>
        <taxon>Chaetothyriales</taxon>
        <taxon>Herpotrichiellaceae</taxon>
        <taxon>Fonsecaea</taxon>
    </lineage>
</organism>
<reference evidence="2 3" key="1">
    <citation type="submission" date="2016-03" db="EMBL/GenBank/DDBJ databases">
        <title>The draft genome sequence of Fonsecaea nubica causative agent of cutaneous subcutaneous infection in human host.</title>
        <authorList>
            <person name="Costa F."/>
            <person name="Sybren D.H."/>
            <person name="Raittz R.T."/>
            <person name="Weiss V.A."/>
            <person name="Leao A.C."/>
            <person name="Gomes R."/>
            <person name="De Souza E.M."/>
            <person name="Pedrosa F.O."/>
            <person name="Steffens M.B."/>
            <person name="Bombassaro A."/>
            <person name="Tadra-Sfeir M.Z."/>
            <person name="Moreno L.F."/>
            <person name="Najafzadeh M.J."/>
            <person name="Felipe M.S."/>
            <person name="Teixeira M."/>
            <person name="Sun J."/>
            <person name="Xi L."/>
            <person name="Castro M.A."/>
            <person name="Vicente V.A."/>
        </authorList>
    </citation>
    <scope>NUCLEOTIDE SEQUENCE [LARGE SCALE GENOMIC DNA]</scope>
    <source>
        <strain evidence="2 3">CBS 269.64</strain>
    </source>
</reference>
<dbReference type="Proteomes" id="UP000185904">
    <property type="component" value="Unassembled WGS sequence"/>
</dbReference>
<protein>
    <submittedName>
        <fullName evidence="2">Uncharacterized protein</fullName>
    </submittedName>
</protein>
<dbReference type="AlphaFoldDB" id="A0A178D6N9"/>
<feature type="region of interest" description="Disordered" evidence="1">
    <location>
        <begin position="18"/>
        <end position="37"/>
    </location>
</feature>